<gene>
    <name evidence="3" type="ORF">BRAPAZ1V2_A07P26880.2</name>
</gene>
<name>A0A8D9HP78_BRACM</name>
<protein>
    <recommendedName>
        <fullName evidence="2">Endonuclease/exonuclease/phosphatase domain-containing protein</fullName>
    </recommendedName>
</protein>
<dbReference type="Proteomes" id="UP000694005">
    <property type="component" value="Chromosome A07"/>
</dbReference>
<dbReference type="GO" id="GO:0003824">
    <property type="term" value="F:catalytic activity"/>
    <property type="evidence" value="ECO:0007669"/>
    <property type="project" value="InterPro"/>
</dbReference>
<evidence type="ECO:0000256" key="1">
    <source>
        <dbReference type="SAM" id="MobiDB-lite"/>
    </source>
</evidence>
<accession>A0A8D9HP78</accession>
<dbReference type="EMBL" id="LS974623">
    <property type="protein sequence ID" value="CAG7903044.1"/>
    <property type="molecule type" value="Genomic_DNA"/>
</dbReference>
<dbReference type="Gramene" id="A07p26880.2_BraZ1">
    <property type="protein sequence ID" value="A07p26880.2_BraZ1.CDS"/>
    <property type="gene ID" value="A07g26880.2_BraZ1"/>
</dbReference>
<dbReference type="PANTHER" id="PTHR33710:SF79">
    <property type="entry name" value="OS06G0205337 PROTEIN"/>
    <property type="match status" value="1"/>
</dbReference>
<evidence type="ECO:0000313" key="3">
    <source>
        <dbReference type="EMBL" id="CAG7903044.1"/>
    </source>
</evidence>
<organism evidence="3 4">
    <name type="scientific">Brassica campestris</name>
    <name type="common">Field mustard</name>
    <dbReference type="NCBI Taxonomy" id="3711"/>
    <lineage>
        <taxon>Eukaryota</taxon>
        <taxon>Viridiplantae</taxon>
        <taxon>Streptophyta</taxon>
        <taxon>Embryophyta</taxon>
        <taxon>Tracheophyta</taxon>
        <taxon>Spermatophyta</taxon>
        <taxon>Magnoliopsida</taxon>
        <taxon>eudicotyledons</taxon>
        <taxon>Gunneridae</taxon>
        <taxon>Pentapetalae</taxon>
        <taxon>rosids</taxon>
        <taxon>malvids</taxon>
        <taxon>Brassicales</taxon>
        <taxon>Brassicaceae</taxon>
        <taxon>Brassiceae</taxon>
        <taxon>Brassica</taxon>
    </lineage>
</organism>
<dbReference type="SUPFAM" id="SSF56219">
    <property type="entry name" value="DNase I-like"/>
    <property type="match status" value="1"/>
</dbReference>
<feature type="domain" description="Endonuclease/exonuclease/phosphatase" evidence="2">
    <location>
        <begin position="151"/>
        <end position="322"/>
    </location>
</feature>
<sequence>MAELHELTHQFISCAATPTESEARRQRVLRTEEQNLMAVTAANIVATASARASERSLISPTVQPNLPQPQLDPTLEDHSSPASPLPIQATSRGNNTPRRTPMRRRIGTSPRVFAGAGSTRRLISRAQAQPSRQGFPFASPIQPRAHTRHVNTNRGSRVPPQSPGAGGLVLLWKPDVDIQILTSNHNFIDTRVSFKNTTFNCTFVYGAPEVPLRQDVWRKLCDISDSRDTPWFLTGDFNEITSNAKKTGGRERPESSFSNFCSFLSSCDLFDIKHSGNFLSWRGQRHTHLVHCRLDRAIANSSWSDMFPNGRSQYLQFESSDHRPLISTFDSKRKKPQRLFRYDRRLRDNEEVKEIIDKAWK</sequence>
<dbReference type="InterPro" id="IPR036691">
    <property type="entry name" value="Endo/exonu/phosph_ase_sf"/>
</dbReference>
<proteinExistence type="predicted"/>
<feature type="region of interest" description="Disordered" evidence="1">
    <location>
        <begin position="55"/>
        <end position="103"/>
    </location>
</feature>
<feature type="non-terminal residue" evidence="3">
    <location>
        <position position="361"/>
    </location>
</feature>
<reference evidence="3 4" key="1">
    <citation type="submission" date="2021-07" db="EMBL/GenBank/DDBJ databases">
        <authorList>
            <consortium name="Genoscope - CEA"/>
            <person name="William W."/>
        </authorList>
    </citation>
    <scope>NUCLEOTIDE SEQUENCE [LARGE SCALE GENOMIC DNA]</scope>
</reference>
<dbReference type="Gene3D" id="3.60.10.10">
    <property type="entry name" value="Endonuclease/exonuclease/phosphatase"/>
    <property type="match status" value="1"/>
</dbReference>
<feature type="compositionally biased region" description="Polar residues" evidence="1">
    <location>
        <begin position="56"/>
        <end position="65"/>
    </location>
</feature>
<dbReference type="InterPro" id="IPR005135">
    <property type="entry name" value="Endo/exonuclease/phosphatase"/>
</dbReference>
<evidence type="ECO:0000259" key="2">
    <source>
        <dbReference type="Pfam" id="PF03372"/>
    </source>
</evidence>
<dbReference type="Pfam" id="PF03372">
    <property type="entry name" value="Exo_endo_phos"/>
    <property type="match status" value="1"/>
</dbReference>
<dbReference type="AlphaFoldDB" id="A0A8D9HP78"/>
<evidence type="ECO:0000313" key="4">
    <source>
        <dbReference type="Proteomes" id="UP000694005"/>
    </source>
</evidence>
<dbReference type="PANTHER" id="PTHR33710">
    <property type="entry name" value="BNAC02G09200D PROTEIN"/>
    <property type="match status" value="1"/>
</dbReference>